<sequence>MEYKKYFTLLQDEIGAAVFSTVDNEGLPQARYINVGVGNEKGIFFMTSPKTDFYQQLEAKPEVSITGMAKSDKGIEVIRVSGSIRKVGKEHLKEILKDNPYVNDVYPDEADQQSVQAFQLFKGHGKYQHLQNKIAEHFEFDVKD</sequence>
<dbReference type="RefSeq" id="WP_138403333.1">
    <property type="nucleotide sequence ID" value="NZ_VBSP01000001.1"/>
</dbReference>
<feature type="domain" description="Pyridoxamine 5'-phosphate oxidase N-terminal" evidence="1">
    <location>
        <begin position="13"/>
        <end position="116"/>
    </location>
</feature>
<dbReference type="InterPro" id="IPR011576">
    <property type="entry name" value="Pyridox_Oxase_N"/>
</dbReference>
<evidence type="ECO:0000313" key="3">
    <source>
        <dbReference type="Proteomes" id="UP000306420"/>
    </source>
</evidence>
<reference evidence="2 3" key="1">
    <citation type="submission" date="2019-05" db="EMBL/GenBank/DDBJ databases">
        <title>The metagenome of a microbial culture collection derived from dairy environment covers the genomic content of the human microbiome.</title>
        <authorList>
            <person name="Roder T."/>
            <person name="Wuthrich D."/>
            <person name="Sattari Z."/>
            <person name="Von Ah U."/>
            <person name="Bar C."/>
            <person name="Ronchi F."/>
            <person name="Macpherson A.J."/>
            <person name="Ganal-Vonarburg S.C."/>
            <person name="Bruggmann R."/>
            <person name="Vergeres G."/>
        </authorList>
    </citation>
    <scope>NUCLEOTIDE SEQUENCE [LARGE SCALE GENOMIC DNA]</scope>
    <source>
        <strain evidence="2 3">FAM 24227</strain>
    </source>
</reference>
<evidence type="ECO:0000313" key="2">
    <source>
        <dbReference type="EMBL" id="TLQ49411.1"/>
    </source>
</evidence>
<organism evidence="2 3">
    <name type="scientific">Ruoffia tabacinasalis</name>
    <dbReference type="NCBI Taxonomy" id="87458"/>
    <lineage>
        <taxon>Bacteria</taxon>
        <taxon>Bacillati</taxon>
        <taxon>Bacillota</taxon>
        <taxon>Bacilli</taxon>
        <taxon>Lactobacillales</taxon>
        <taxon>Aerococcaceae</taxon>
        <taxon>Ruoffia</taxon>
    </lineage>
</organism>
<name>A0A5R9EKA9_9LACT</name>
<accession>A0A5R9EKA9</accession>
<evidence type="ECO:0000259" key="1">
    <source>
        <dbReference type="Pfam" id="PF01243"/>
    </source>
</evidence>
<dbReference type="SUPFAM" id="SSF50475">
    <property type="entry name" value="FMN-binding split barrel"/>
    <property type="match status" value="1"/>
</dbReference>
<dbReference type="Proteomes" id="UP000306420">
    <property type="component" value="Unassembled WGS sequence"/>
</dbReference>
<proteinExistence type="predicted"/>
<dbReference type="EMBL" id="VBSP01000001">
    <property type="protein sequence ID" value="TLQ49411.1"/>
    <property type="molecule type" value="Genomic_DNA"/>
</dbReference>
<dbReference type="InterPro" id="IPR012349">
    <property type="entry name" value="Split_barrel_FMN-bd"/>
</dbReference>
<dbReference type="AlphaFoldDB" id="A0A5R9EKA9"/>
<protein>
    <submittedName>
        <fullName evidence="2">Pyridoxamine 5'-phosphate oxidase family protein</fullName>
    </submittedName>
</protein>
<dbReference type="Gene3D" id="2.30.110.10">
    <property type="entry name" value="Electron Transport, Fmn-binding Protein, Chain A"/>
    <property type="match status" value="1"/>
</dbReference>
<gene>
    <name evidence="2" type="ORF">FEZ33_00015</name>
</gene>
<dbReference type="Pfam" id="PF01243">
    <property type="entry name" value="PNPOx_N"/>
    <property type="match status" value="1"/>
</dbReference>
<comment type="caution">
    <text evidence="2">The sequence shown here is derived from an EMBL/GenBank/DDBJ whole genome shotgun (WGS) entry which is preliminary data.</text>
</comment>
<dbReference type="OrthoDB" id="2220294at2"/>